<dbReference type="PANTHER" id="PTHR34399">
    <property type="entry name" value="AVIDIN-RELATED"/>
    <property type="match status" value="1"/>
</dbReference>
<dbReference type="PRINTS" id="PR00709">
    <property type="entry name" value="AVIDIN"/>
</dbReference>
<dbReference type="Proteomes" id="UP000189705">
    <property type="component" value="Unplaced"/>
</dbReference>
<dbReference type="Pfam" id="PF01382">
    <property type="entry name" value="Avidin"/>
    <property type="match status" value="1"/>
</dbReference>
<evidence type="ECO:0000256" key="9">
    <source>
        <dbReference type="SAM" id="SignalP"/>
    </source>
</evidence>
<keyword evidence="3" id="KW-0964">Secreted</keyword>
<dbReference type="KEGG" id="asn:106723224"/>
<keyword evidence="5 8" id="KW-1015">Disulfide bond</keyword>
<dbReference type="SUPFAM" id="SSF50876">
    <property type="entry name" value="Avidin/streptavidin"/>
    <property type="match status" value="1"/>
</dbReference>
<keyword evidence="4 9" id="KW-0732">Signal</keyword>
<dbReference type="RefSeq" id="XP_025050760.1">
    <property type="nucleotide sequence ID" value="XM_025194975.1"/>
</dbReference>
<evidence type="ECO:0000313" key="11">
    <source>
        <dbReference type="RefSeq" id="XP_025050760.1"/>
    </source>
</evidence>
<evidence type="ECO:0000256" key="5">
    <source>
        <dbReference type="ARBA" id="ARBA00023157"/>
    </source>
</evidence>
<protein>
    <submittedName>
        <fullName evidence="11">Avidin-like</fullName>
    </submittedName>
</protein>
<keyword evidence="7" id="KW-0092">Biotin</keyword>
<evidence type="ECO:0000256" key="8">
    <source>
        <dbReference type="PIRSR" id="PIRSR605468-51"/>
    </source>
</evidence>
<evidence type="ECO:0000256" key="6">
    <source>
        <dbReference type="ARBA" id="ARBA00023180"/>
    </source>
</evidence>
<evidence type="ECO:0000256" key="7">
    <source>
        <dbReference type="ARBA" id="ARBA00023267"/>
    </source>
</evidence>
<evidence type="ECO:0000256" key="2">
    <source>
        <dbReference type="ARBA" id="ARBA00006297"/>
    </source>
</evidence>
<comment type="subcellular location">
    <subcellularLocation>
        <location evidence="1">Secreted</location>
    </subcellularLocation>
</comment>
<sequence>MQSIGFILVLALALAMGTLSIPLNDKCSLLGRWQNDLDSEMNVLAVNNVGKIFGTYLTQVSSADKLISVSPLRGSQQIGNLEQPTFGLTVTWSFTTPTILTTVFVGQCFVDENGKEVLQTMRLLRKKVGSSQDNWNATL</sequence>
<accession>A0A3Q0FX73</accession>
<dbReference type="GeneID" id="106723224"/>
<evidence type="ECO:0000256" key="3">
    <source>
        <dbReference type="ARBA" id="ARBA00022525"/>
    </source>
</evidence>
<dbReference type="PANTHER" id="PTHR34399:SF3">
    <property type="entry name" value="AVID PROTEIN-RELATED"/>
    <property type="match status" value="1"/>
</dbReference>
<evidence type="ECO:0000256" key="4">
    <source>
        <dbReference type="ARBA" id="ARBA00022729"/>
    </source>
</evidence>
<feature type="signal peptide" evidence="9">
    <location>
        <begin position="1"/>
        <end position="20"/>
    </location>
</feature>
<dbReference type="AlphaFoldDB" id="A0A3Q0FX73"/>
<proteinExistence type="inferred from homology"/>
<feature type="chain" id="PRO_5018000405" evidence="9">
    <location>
        <begin position="21"/>
        <end position="139"/>
    </location>
</feature>
<organism evidence="10 11">
    <name type="scientific">Alligator sinensis</name>
    <name type="common">Chinese alligator</name>
    <dbReference type="NCBI Taxonomy" id="38654"/>
    <lineage>
        <taxon>Eukaryota</taxon>
        <taxon>Metazoa</taxon>
        <taxon>Chordata</taxon>
        <taxon>Craniata</taxon>
        <taxon>Vertebrata</taxon>
        <taxon>Euteleostomi</taxon>
        <taxon>Archelosauria</taxon>
        <taxon>Archosauria</taxon>
        <taxon>Crocodylia</taxon>
        <taxon>Alligatoridae</taxon>
        <taxon>Alligatorinae</taxon>
        <taxon>Alligator</taxon>
    </lineage>
</organism>
<name>A0A3Q0FX73_ALLSI</name>
<dbReference type="InterPro" id="IPR005468">
    <property type="entry name" value="Avidin/str"/>
</dbReference>
<dbReference type="FunCoup" id="A0A3Q0FX73">
    <property type="interactions" value="2"/>
</dbReference>
<dbReference type="PROSITE" id="PS51326">
    <property type="entry name" value="AVIDIN_2"/>
    <property type="match status" value="1"/>
</dbReference>
<dbReference type="GO" id="GO:0009374">
    <property type="term" value="F:biotin binding"/>
    <property type="evidence" value="ECO:0007669"/>
    <property type="project" value="InterPro"/>
</dbReference>
<dbReference type="GO" id="GO:0005576">
    <property type="term" value="C:extracellular region"/>
    <property type="evidence" value="ECO:0007669"/>
    <property type="project" value="UniProtKB-SubCell"/>
</dbReference>
<dbReference type="InParanoid" id="A0A3Q0FX73"/>
<keyword evidence="10" id="KW-1185">Reference proteome</keyword>
<dbReference type="InterPro" id="IPR005469">
    <property type="entry name" value="Avidin"/>
</dbReference>
<dbReference type="Gene3D" id="2.40.128.30">
    <property type="entry name" value="Avidin-like"/>
    <property type="match status" value="1"/>
</dbReference>
<evidence type="ECO:0000256" key="1">
    <source>
        <dbReference type="ARBA" id="ARBA00004613"/>
    </source>
</evidence>
<dbReference type="InterPro" id="IPR051764">
    <property type="entry name" value="Avidin/Streptavidin-rel"/>
</dbReference>
<keyword evidence="6" id="KW-0325">Glycoprotein</keyword>
<feature type="disulfide bond" evidence="8">
    <location>
        <begin position="27"/>
        <end position="108"/>
    </location>
</feature>
<dbReference type="InterPro" id="IPR036896">
    <property type="entry name" value="Avidin-like_sf"/>
</dbReference>
<evidence type="ECO:0000313" key="10">
    <source>
        <dbReference type="Proteomes" id="UP000189705"/>
    </source>
</evidence>
<comment type="similarity">
    <text evidence="2">Belongs to the avidin/streptavidin family.</text>
</comment>
<gene>
    <name evidence="11" type="primary">LOC106723224</name>
</gene>
<reference evidence="11" key="1">
    <citation type="submission" date="2025-08" db="UniProtKB">
        <authorList>
            <consortium name="RefSeq"/>
        </authorList>
    </citation>
    <scope>IDENTIFICATION</scope>
</reference>